<dbReference type="InterPro" id="IPR052018">
    <property type="entry name" value="PHP_domain"/>
</dbReference>
<dbReference type="EMBL" id="AGDV01000011">
    <property type="protein sequence ID" value="EMB33473.1"/>
    <property type="molecule type" value="Genomic_DNA"/>
</dbReference>
<sequence>MVDLHTHSTASDGTFTPAELAAAVKKAGISAFALTDHDILSGLDEAAAEAKRQGIIFIRGVEISVKWSPGELHLLGLDLRKDSRELNSLLQDLQDERINRNQRMAEKLKKAGFDISYEKVRDFAGGDKGLGRPHFAAYMAAHKMVKKNQDAFDKYFAKGRPFFEEKENAELAAAISAVKSAGGIPVLAHPMSLYLSWSSLPDVIADFKRQGLVGLEAWNSSTKYNDCKRLEKLAASLDMPITAGSDFHGSIRKDRKLGTTSKNGIKIEDRFYENLRALHPDLPPLQNSQAD</sequence>
<evidence type="ECO:0000259" key="1">
    <source>
        <dbReference type="SMART" id="SM00481"/>
    </source>
</evidence>
<dbReference type="Pfam" id="PF02811">
    <property type="entry name" value="PHP"/>
    <property type="match status" value="1"/>
</dbReference>
<dbReference type="AlphaFoldDB" id="A0A0E2EH81"/>
<dbReference type="Gene3D" id="3.20.20.140">
    <property type="entry name" value="Metal-dependent hydrolases"/>
    <property type="match status" value="1"/>
</dbReference>
<dbReference type="RefSeq" id="WP_002684347.1">
    <property type="nucleotide sequence ID" value="NZ_CM001795.1"/>
</dbReference>
<accession>A0A0E2EH81</accession>
<dbReference type="Proteomes" id="UP000011705">
    <property type="component" value="Chromosome"/>
</dbReference>
<feature type="domain" description="Polymerase/histidinol phosphatase N-terminal" evidence="1">
    <location>
        <begin position="2"/>
        <end position="67"/>
    </location>
</feature>
<dbReference type="SUPFAM" id="SSF89550">
    <property type="entry name" value="PHP domain-like"/>
    <property type="match status" value="1"/>
</dbReference>
<dbReference type="CDD" id="cd07438">
    <property type="entry name" value="PHP_HisPPase_AMP"/>
    <property type="match status" value="1"/>
</dbReference>
<dbReference type="InterPro" id="IPR003141">
    <property type="entry name" value="Pol/His_phosphatase_N"/>
</dbReference>
<dbReference type="Gene3D" id="1.10.150.650">
    <property type="match status" value="1"/>
</dbReference>
<comment type="caution">
    <text evidence="2">The sequence shown here is derived from an EMBL/GenBank/DDBJ whole genome shotgun (WGS) entry which is preliminary data.</text>
</comment>
<reference evidence="2" key="1">
    <citation type="submission" date="2012-01" db="EMBL/GenBank/DDBJ databases">
        <title>The Genome Sequence of Treponema denticola H-22.</title>
        <authorList>
            <consortium name="The Broad Institute Genome Sequencing Platform"/>
            <person name="Earl A."/>
            <person name="Ward D."/>
            <person name="Feldgarden M."/>
            <person name="Gevers D."/>
            <person name="Blanton J.M."/>
            <person name="Fenno C.J."/>
            <person name="Baranova O.V."/>
            <person name="Mathney J."/>
            <person name="Dewhirst F.E."/>
            <person name="Izard J."/>
            <person name="Young S.K."/>
            <person name="Zeng Q."/>
            <person name="Gargeya S."/>
            <person name="Fitzgerald M."/>
            <person name="Haas B."/>
            <person name="Abouelleil A."/>
            <person name="Alvarado L."/>
            <person name="Arachchi H.M."/>
            <person name="Berlin A."/>
            <person name="Chapman S.B."/>
            <person name="Gearin G."/>
            <person name="Goldberg J."/>
            <person name="Griggs A."/>
            <person name="Gujja S."/>
            <person name="Hansen M."/>
            <person name="Heiman D."/>
            <person name="Howarth C."/>
            <person name="Larimer J."/>
            <person name="Lui A."/>
            <person name="MacDonald P.J.P."/>
            <person name="McCowen C."/>
            <person name="Montmayeur A."/>
            <person name="Murphy C."/>
            <person name="Neiman D."/>
            <person name="Pearson M."/>
            <person name="Priest M."/>
            <person name="Roberts A."/>
            <person name="Saif S."/>
            <person name="Shea T."/>
            <person name="Sisk P."/>
            <person name="Stolte C."/>
            <person name="Sykes S."/>
            <person name="Wortman J."/>
            <person name="Nusbaum C."/>
            <person name="Birren B."/>
        </authorList>
    </citation>
    <scope>NUCLEOTIDE SEQUENCE [LARGE SCALE GENOMIC DNA]</scope>
    <source>
        <strain evidence="2">H-22</strain>
    </source>
</reference>
<dbReference type="PANTHER" id="PTHR42924:SF3">
    <property type="entry name" value="POLYMERASE_HISTIDINOL PHOSPHATASE N-TERMINAL DOMAIN-CONTAINING PROTEIN"/>
    <property type="match status" value="1"/>
</dbReference>
<protein>
    <recommendedName>
        <fullName evidence="1">Polymerase/histidinol phosphatase N-terminal domain-containing protein</fullName>
    </recommendedName>
</protein>
<dbReference type="SMART" id="SM00481">
    <property type="entry name" value="POLIIIAc"/>
    <property type="match status" value="1"/>
</dbReference>
<dbReference type="InterPro" id="IPR004013">
    <property type="entry name" value="PHP_dom"/>
</dbReference>
<dbReference type="GO" id="GO:0004534">
    <property type="term" value="F:5'-3' RNA exonuclease activity"/>
    <property type="evidence" value="ECO:0007669"/>
    <property type="project" value="TreeGrafter"/>
</dbReference>
<proteinExistence type="predicted"/>
<dbReference type="InterPro" id="IPR016195">
    <property type="entry name" value="Pol/histidinol_Pase-like"/>
</dbReference>
<dbReference type="PANTHER" id="PTHR42924">
    <property type="entry name" value="EXONUCLEASE"/>
    <property type="match status" value="1"/>
</dbReference>
<dbReference type="PATRIC" id="fig|999432.5.peg.1338"/>
<gene>
    <name evidence="2" type="ORF">HMPREF9726_01287</name>
</gene>
<evidence type="ECO:0000313" key="2">
    <source>
        <dbReference type="EMBL" id="EMB33473.1"/>
    </source>
</evidence>
<dbReference type="GO" id="GO:0035312">
    <property type="term" value="F:5'-3' DNA exonuclease activity"/>
    <property type="evidence" value="ECO:0007669"/>
    <property type="project" value="TreeGrafter"/>
</dbReference>
<name>A0A0E2EH81_TREDN</name>
<organism evidence="2">
    <name type="scientific">Treponema denticola H-22</name>
    <dbReference type="NCBI Taxonomy" id="999432"/>
    <lineage>
        <taxon>Bacteria</taxon>
        <taxon>Pseudomonadati</taxon>
        <taxon>Spirochaetota</taxon>
        <taxon>Spirochaetia</taxon>
        <taxon>Spirochaetales</taxon>
        <taxon>Treponemataceae</taxon>
        <taxon>Treponema</taxon>
    </lineage>
</organism>
<dbReference type="HOGENOM" id="CLU_067347_0_0_12"/>